<comment type="caution">
    <text evidence="1">The sequence shown here is derived from an EMBL/GenBank/DDBJ whole genome shotgun (WGS) entry which is preliminary data.</text>
</comment>
<name>A0ABU7V0J1_9GAMM</name>
<protein>
    <submittedName>
        <fullName evidence="1">DUF692 domain-containing protein</fullName>
    </submittedName>
</protein>
<dbReference type="PANTHER" id="PTHR42194:SF1">
    <property type="entry name" value="UPF0276 PROTEIN HI_1600"/>
    <property type="match status" value="1"/>
</dbReference>
<dbReference type="RefSeq" id="WP_331704117.1">
    <property type="nucleotide sequence ID" value="NZ_JAZHBO010000002.1"/>
</dbReference>
<evidence type="ECO:0000313" key="2">
    <source>
        <dbReference type="Proteomes" id="UP001356170"/>
    </source>
</evidence>
<organism evidence="1 2">
    <name type="scientific">Aquilutibacter rugosus</name>
    <dbReference type="NCBI Taxonomy" id="3115820"/>
    <lineage>
        <taxon>Bacteria</taxon>
        <taxon>Pseudomonadati</taxon>
        <taxon>Pseudomonadota</taxon>
        <taxon>Gammaproteobacteria</taxon>
        <taxon>Lysobacterales</taxon>
        <taxon>Lysobacteraceae</taxon>
        <taxon>Aquilutibacter</taxon>
    </lineage>
</organism>
<evidence type="ECO:0000313" key="1">
    <source>
        <dbReference type="EMBL" id="MEF2156295.1"/>
    </source>
</evidence>
<dbReference type="EMBL" id="JAZHBO010000002">
    <property type="protein sequence ID" value="MEF2156295.1"/>
    <property type="molecule type" value="Genomic_DNA"/>
</dbReference>
<dbReference type="InterPro" id="IPR007801">
    <property type="entry name" value="MbnB/TglH/ChrH"/>
</dbReference>
<keyword evidence="2" id="KW-1185">Reference proteome</keyword>
<dbReference type="Gene3D" id="3.20.20.150">
    <property type="entry name" value="Divalent-metal-dependent TIM barrel enzymes"/>
    <property type="match status" value="1"/>
</dbReference>
<proteinExistence type="predicted"/>
<dbReference type="SUPFAM" id="SSF51658">
    <property type="entry name" value="Xylose isomerase-like"/>
    <property type="match status" value="1"/>
</dbReference>
<gene>
    <name evidence="1" type="ORF">V3390_08670</name>
</gene>
<dbReference type="PANTHER" id="PTHR42194">
    <property type="entry name" value="UPF0276 PROTEIN HI_1600"/>
    <property type="match status" value="1"/>
</dbReference>
<dbReference type="InterPro" id="IPR036237">
    <property type="entry name" value="Xyl_isomerase-like_sf"/>
</dbReference>
<reference evidence="1 2" key="1">
    <citation type="submission" date="2024-01" db="EMBL/GenBank/DDBJ databases">
        <title>Novel species of the genus Luteimonas isolated from rivers.</title>
        <authorList>
            <person name="Lu H."/>
        </authorList>
    </citation>
    <scope>NUCLEOTIDE SEQUENCE [LARGE SCALE GENOMIC DNA]</scope>
    <source>
        <strain evidence="1 2">FXH3W</strain>
    </source>
</reference>
<dbReference type="Pfam" id="PF05114">
    <property type="entry name" value="MbnB_TglH_ChrH"/>
    <property type="match status" value="1"/>
</dbReference>
<dbReference type="NCBIfam" id="NF003818">
    <property type="entry name" value="PRK05409.1"/>
    <property type="match status" value="1"/>
</dbReference>
<dbReference type="Proteomes" id="UP001356170">
    <property type="component" value="Unassembled WGS sequence"/>
</dbReference>
<accession>A0ABU7V0J1</accession>
<sequence>MREPDQRAVGLGLRRALFQDLLDAPAGAIDFVECAPENWIGLGGRYAGMLSEITARYPLTCHGLSLDLGGLTPFDDAHLNDLRTFLREHQVQLYSEHLSWSGDNARLHELFPLPFSDESVRHVSARIREAQDRLERRIAIENVSYYLTMPTGAASPMSEPEFVHAVAETADCDVLLDVNNLYVNHRNHGTDPLALLHLLDPRRIVCMHIAGHFVESNDLVIDSHGAAVTDTVWDLLDQTVAQIGPRATVLERDFHFPPFEQLLDEAQRIRLTLQRTMSSTQ</sequence>